<accession>A0A4U6QK43</accession>
<reference evidence="2 3" key="1">
    <citation type="submission" date="2019-05" db="EMBL/GenBank/DDBJ databases">
        <title>Nakamurella sp. N5BH11, whole genome shotgun sequence.</title>
        <authorList>
            <person name="Tuo L."/>
        </authorList>
    </citation>
    <scope>NUCLEOTIDE SEQUENCE [LARGE SCALE GENOMIC DNA]</scope>
    <source>
        <strain evidence="2 3">N5BH11</strain>
    </source>
</reference>
<dbReference type="Proteomes" id="UP000306985">
    <property type="component" value="Unassembled WGS sequence"/>
</dbReference>
<name>A0A4U6QK43_9ACTN</name>
<gene>
    <name evidence="2" type="ORF">FDO65_04170</name>
</gene>
<dbReference type="OrthoDB" id="262508at2"/>
<protein>
    <submittedName>
        <fullName evidence="2">Uncharacterized protein</fullName>
    </submittedName>
</protein>
<dbReference type="InterPro" id="IPR043746">
    <property type="entry name" value="DUF5691"/>
</dbReference>
<proteinExistence type="predicted"/>
<dbReference type="RefSeq" id="WP_137448170.1">
    <property type="nucleotide sequence ID" value="NZ_SZZH01000001.1"/>
</dbReference>
<feature type="region of interest" description="Disordered" evidence="1">
    <location>
        <begin position="51"/>
        <end position="77"/>
    </location>
</feature>
<feature type="compositionally biased region" description="Low complexity" evidence="1">
    <location>
        <begin position="51"/>
        <end position="72"/>
    </location>
</feature>
<evidence type="ECO:0000256" key="1">
    <source>
        <dbReference type="SAM" id="MobiDB-lite"/>
    </source>
</evidence>
<evidence type="ECO:0000313" key="3">
    <source>
        <dbReference type="Proteomes" id="UP000306985"/>
    </source>
</evidence>
<sequence>MTGDLVVAATVGTARRGLDLDRLPDELRPAGPADEPAVALLDAAALSAVARRCTPRPSSPADPSAAATAPAETRPEIPDAVRQELVRMRTHEAVLVEAITAIDRAGLRLPPDLVPVLLDDPRTAVRSAAAGPVGGAIGGLLTVLNPRWAAAGGPDPDDPRVWDDGTLLDRTRWLRARRRVDPDGARALLADGFTREPAASRVELLAALSVNLGPADQDLLLAAVGDRSRAVVMAALDLLTRIPQSPLRRDMQTLAARHLVVRRRLLRPPVITLTDPTPQEFAPWPAPDHDPWTTVLSRIDPVDWPTVFGADLLPLVGAPELRPLRPGFRRAAVTFRHADLAFVLVRQQLDVAADAGPTPVVDAGLWAVLAPDALTACFERLLADPRVRPGHLSPLLDALERPWPIGVSRRLGPWLATSGAVGIPAARPLWDAWAERTALADCPEIAGLARQIIERASGENASALVSRASPAVRILTLRAVLHGALPRPEGSR</sequence>
<dbReference type="AlphaFoldDB" id="A0A4U6QK43"/>
<comment type="caution">
    <text evidence="2">The sequence shown here is derived from an EMBL/GenBank/DDBJ whole genome shotgun (WGS) entry which is preliminary data.</text>
</comment>
<dbReference type="Pfam" id="PF18944">
    <property type="entry name" value="DUF5691"/>
    <property type="match status" value="1"/>
</dbReference>
<dbReference type="EMBL" id="SZZH01000001">
    <property type="protein sequence ID" value="TKV60867.1"/>
    <property type="molecule type" value="Genomic_DNA"/>
</dbReference>
<keyword evidence="3" id="KW-1185">Reference proteome</keyword>
<evidence type="ECO:0000313" key="2">
    <source>
        <dbReference type="EMBL" id="TKV60867.1"/>
    </source>
</evidence>
<organism evidence="2 3">
    <name type="scientific">Nakamurella flava</name>
    <dbReference type="NCBI Taxonomy" id="2576308"/>
    <lineage>
        <taxon>Bacteria</taxon>
        <taxon>Bacillati</taxon>
        <taxon>Actinomycetota</taxon>
        <taxon>Actinomycetes</taxon>
        <taxon>Nakamurellales</taxon>
        <taxon>Nakamurellaceae</taxon>
        <taxon>Nakamurella</taxon>
    </lineage>
</organism>